<name>A0A6S7BQ24_9BURK</name>
<sequence>MSWAAHRGRPARRDGHNQAAYHGMAEYLRRGLRAGGLAAFPLTPRGALFSRKTAPATPLSRGAEPLPYSLPCALFRLSGSRNGGLEKSL</sequence>
<dbReference type="Proteomes" id="UP000494365">
    <property type="component" value="Unassembled WGS sequence"/>
</dbReference>
<reference evidence="1 2" key="1">
    <citation type="submission" date="2020-04" db="EMBL/GenBank/DDBJ databases">
        <authorList>
            <person name="De Canck E."/>
        </authorList>
    </citation>
    <scope>NUCLEOTIDE SEQUENCE [LARGE SCALE GENOMIC DNA]</scope>
    <source>
        <strain evidence="1 2">LMG 28614</strain>
    </source>
</reference>
<proteinExistence type="predicted"/>
<evidence type="ECO:0000313" key="2">
    <source>
        <dbReference type="Proteomes" id="UP000494365"/>
    </source>
</evidence>
<dbReference type="EMBL" id="CADIKK010000025">
    <property type="protein sequence ID" value="CAB3798788.1"/>
    <property type="molecule type" value="Genomic_DNA"/>
</dbReference>
<dbReference type="AlphaFoldDB" id="A0A6S7BQ24"/>
<protein>
    <submittedName>
        <fullName evidence="1">Uncharacterized protein</fullName>
    </submittedName>
</protein>
<organism evidence="1 2">
    <name type="scientific">Paraburkholderia ultramafica</name>
    <dbReference type="NCBI Taxonomy" id="1544867"/>
    <lineage>
        <taxon>Bacteria</taxon>
        <taxon>Pseudomonadati</taxon>
        <taxon>Pseudomonadota</taxon>
        <taxon>Betaproteobacteria</taxon>
        <taxon>Burkholderiales</taxon>
        <taxon>Burkholderiaceae</taxon>
        <taxon>Paraburkholderia</taxon>
    </lineage>
</organism>
<evidence type="ECO:0000313" key="1">
    <source>
        <dbReference type="EMBL" id="CAB3798788.1"/>
    </source>
</evidence>
<keyword evidence="2" id="KW-1185">Reference proteome</keyword>
<gene>
    <name evidence="1" type="ORF">LMG28614_04845</name>
</gene>
<accession>A0A6S7BQ24</accession>